<name>A0A4Z2F844_9TELE</name>
<evidence type="ECO:0000313" key="2">
    <source>
        <dbReference type="Proteomes" id="UP000314294"/>
    </source>
</evidence>
<protein>
    <submittedName>
        <fullName evidence="1">Uncharacterized protein</fullName>
    </submittedName>
</protein>
<dbReference type="Proteomes" id="UP000314294">
    <property type="component" value="Unassembled WGS sequence"/>
</dbReference>
<accession>A0A4Z2F844</accession>
<comment type="caution">
    <text evidence="1">The sequence shown here is derived from an EMBL/GenBank/DDBJ whole genome shotgun (WGS) entry which is preliminary data.</text>
</comment>
<sequence>MRRKMQECSISHLGRAERRAVQADWPAAAALVALAAAAGSNGGALTSRCRRGRGLELHPPGVGGVPQQQAADVPMGQRVPVDAVRPPVLQAEAEVEVQVEDVEAVLLRQPAAVEVGLDDVVAQRGSQVAQLWGFKHQRESQPPEAQGRLYELLETLGKPPLIFLPTGMVRAHKTRQCSSTMDLIWPKNLCRFSLYWPRHSGPYLKDTEKTR</sequence>
<dbReference type="AlphaFoldDB" id="A0A4Z2F844"/>
<keyword evidence="2" id="KW-1185">Reference proteome</keyword>
<reference evidence="1 2" key="1">
    <citation type="submission" date="2019-03" db="EMBL/GenBank/DDBJ databases">
        <title>First draft genome of Liparis tanakae, snailfish: a comprehensive survey of snailfish specific genes.</title>
        <authorList>
            <person name="Kim W."/>
            <person name="Song I."/>
            <person name="Jeong J.-H."/>
            <person name="Kim D."/>
            <person name="Kim S."/>
            <person name="Ryu S."/>
            <person name="Song J.Y."/>
            <person name="Lee S.K."/>
        </authorList>
    </citation>
    <scope>NUCLEOTIDE SEQUENCE [LARGE SCALE GENOMIC DNA]</scope>
    <source>
        <tissue evidence="1">Muscle</tissue>
    </source>
</reference>
<gene>
    <name evidence="1" type="ORF">EYF80_052447</name>
</gene>
<organism evidence="1 2">
    <name type="scientific">Liparis tanakae</name>
    <name type="common">Tanaka's snailfish</name>
    <dbReference type="NCBI Taxonomy" id="230148"/>
    <lineage>
        <taxon>Eukaryota</taxon>
        <taxon>Metazoa</taxon>
        <taxon>Chordata</taxon>
        <taxon>Craniata</taxon>
        <taxon>Vertebrata</taxon>
        <taxon>Euteleostomi</taxon>
        <taxon>Actinopterygii</taxon>
        <taxon>Neopterygii</taxon>
        <taxon>Teleostei</taxon>
        <taxon>Neoteleostei</taxon>
        <taxon>Acanthomorphata</taxon>
        <taxon>Eupercaria</taxon>
        <taxon>Perciformes</taxon>
        <taxon>Cottioidei</taxon>
        <taxon>Cottales</taxon>
        <taxon>Liparidae</taxon>
        <taxon>Liparis</taxon>
    </lineage>
</organism>
<dbReference type="EMBL" id="SRLO01001495">
    <property type="protein sequence ID" value="TNN37379.1"/>
    <property type="molecule type" value="Genomic_DNA"/>
</dbReference>
<evidence type="ECO:0000313" key="1">
    <source>
        <dbReference type="EMBL" id="TNN37379.1"/>
    </source>
</evidence>
<proteinExistence type="predicted"/>